<keyword evidence="3" id="KW-1185">Reference proteome</keyword>
<sequence>MAWTRTAVALSRAAQSETFVLLTNLLHFLDILNNVNNKSTHKININNEFTDEILAFARRIENVHFLHKQRNFETIVLCDNNEKDGDHGMWRSDEKEEHRLEEDRPKDSHKEQQKQSEKDMGTLKKCTEKENEIDRRDMEKGACTQRESEKNKCDT</sequence>
<reference evidence="2 3" key="1">
    <citation type="journal article" date="2013" name="Curr. Biol.">
        <title>The Genome of the Foraminiferan Reticulomyxa filosa.</title>
        <authorList>
            <person name="Glockner G."/>
            <person name="Hulsmann N."/>
            <person name="Schleicher M."/>
            <person name="Noegel A.A."/>
            <person name="Eichinger L."/>
            <person name="Gallinger C."/>
            <person name="Pawlowski J."/>
            <person name="Sierra R."/>
            <person name="Euteneuer U."/>
            <person name="Pillet L."/>
            <person name="Moustafa A."/>
            <person name="Platzer M."/>
            <person name="Groth M."/>
            <person name="Szafranski K."/>
            <person name="Schliwa M."/>
        </authorList>
    </citation>
    <scope>NUCLEOTIDE SEQUENCE [LARGE SCALE GENOMIC DNA]</scope>
</reference>
<dbReference type="Proteomes" id="UP000023152">
    <property type="component" value="Unassembled WGS sequence"/>
</dbReference>
<accession>X6LNY5</accession>
<feature type="region of interest" description="Disordered" evidence="1">
    <location>
        <begin position="80"/>
        <end position="155"/>
    </location>
</feature>
<evidence type="ECO:0000313" key="3">
    <source>
        <dbReference type="Proteomes" id="UP000023152"/>
    </source>
</evidence>
<name>X6LNY5_RETFI</name>
<evidence type="ECO:0000256" key="1">
    <source>
        <dbReference type="SAM" id="MobiDB-lite"/>
    </source>
</evidence>
<comment type="caution">
    <text evidence="2">The sequence shown here is derived from an EMBL/GenBank/DDBJ whole genome shotgun (WGS) entry which is preliminary data.</text>
</comment>
<protein>
    <submittedName>
        <fullName evidence="2">Uncharacterized protein</fullName>
    </submittedName>
</protein>
<dbReference type="EMBL" id="ASPP01034759">
    <property type="protein sequence ID" value="ETO02852.1"/>
    <property type="molecule type" value="Genomic_DNA"/>
</dbReference>
<evidence type="ECO:0000313" key="2">
    <source>
        <dbReference type="EMBL" id="ETO02852.1"/>
    </source>
</evidence>
<dbReference type="AlphaFoldDB" id="X6LNY5"/>
<organism evidence="2 3">
    <name type="scientific">Reticulomyxa filosa</name>
    <dbReference type="NCBI Taxonomy" id="46433"/>
    <lineage>
        <taxon>Eukaryota</taxon>
        <taxon>Sar</taxon>
        <taxon>Rhizaria</taxon>
        <taxon>Retaria</taxon>
        <taxon>Foraminifera</taxon>
        <taxon>Monothalamids</taxon>
        <taxon>Reticulomyxidae</taxon>
        <taxon>Reticulomyxa</taxon>
    </lineage>
</organism>
<gene>
    <name evidence="2" type="ORF">RFI_34561</name>
</gene>
<proteinExistence type="predicted"/>